<feature type="domain" description="Diacylglycerol glucosyltransferase N-terminal" evidence="5">
    <location>
        <begin position="58"/>
        <end position="204"/>
    </location>
</feature>
<dbReference type="SUPFAM" id="SSF53756">
    <property type="entry name" value="UDP-Glycosyltransferase/glycogen phosphorylase"/>
    <property type="match status" value="1"/>
</dbReference>
<gene>
    <name evidence="6" type="ordered locus">trd_0429</name>
</gene>
<evidence type="ECO:0000313" key="7">
    <source>
        <dbReference type="Proteomes" id="UP000000447"/>
    </source>
</evidence>
<dbReference type="GO" id="GO:0016758">
    <property type="term" value="F:hexosyltransferase activity"/>
    <property type="evidence" value="ECO:0007669"/>
    <property type="project" value="InterPro"/>
</dbReference>
<comment type="similarity">
    <text evidence="1">Belongs to the glycosyltransferase 28 family.</text>
</comment>
<proteinExistence type="inferred from homology"/>
<name>B9KY84_THERP</name>
<dbReference type="CAZy" id="GT28">
    <property type="family name" value="Glycosyltransferase Family 28"/>
</dbReference>
<evidence type="ECO:0000313" key="6">
    <source>
        <dbReference type="EMBL" id="ACM04791.1"/>
    </source>
</evidence>
<organism evidence="6 7">
    <name type="scientific">Thermomicrobium roseum (strain ATCC 27502 / DSM 5159 / P-2)</name>
    <dbReference type="NCBI Taxonomy" id="309801"/>
    <lineage>
        <taxon>Bacteria</taxon>
        <taxon>Pseudomonadati</taxon>
        <taxon>Thermomicrobiota</taxon>
        <taxon>Thermomicrobia</taxon>
        <taxon>Thermomicrobiales</taxon>
        <taxon>Thermomicrobiaceae</taxon>
        <taxon>Thermomicrobium</taxon>
    </lineage>
</organism>
<dbReference type="GO" id="GO:0016020">
    <property type="term" value="C:membrane"/>
    <property type="evidence" value="ECO:0007669"/>
    <property type="project" value="GOC"/>
</dbReference>
<accession>B9KY84</accession>
<dbReference type="Pfam" id="PF06925">
    <property type="entry name" value="MGDG_synth"/>
    <property type="match status" value="1"/>
</dbReference>
<keyword evidence="7" id="KW-1185">Reference proteome</keyword>
<protein>
    <submittedName>
        <fullName evidence="6">Putative UDP-glucuronosyltransferase</fullName>
    </submittedName>
</protein>
<dbReference type="OrthoDB" id="9815663at2"/>
<evidence type="ECO:0000259" key="5">
    <source>
        <dbReference type="Pfam" id="PF06925"/>
    </source>
</evidence>
<reference evidence="6 7" key="1">
    <citation type="journal article" date="2009" name="PLoS ONE">
        <title>Complete genome sequence of the aerobic CO-oxidizing thermophile Thermomicrobium roseum.</title>
        <authorList>
            <person name="Wu D."/>
            <person name="Raymond J."/>
            <person name="Wu M."/>
            <person name="Chatterji S."/>
            <person name="Ren Q."/>
            <person name="Graham J.E."/>
            <person name="Bryant D.A."/>
            <person name="Robb F."/>
            <person name="Colman A."/>
            <person name="Tallon L.J."/>
            <person name="Badger J.H."/>
            <person name="Madupu R."/>
            <person name="Ward N.L."/>
            <person name="Eisen J.A."/>
        </authorList>
    </citation>
    <scope>NUCLEOTIDE SEQUENCE [LARGE SCALE GENOMIC DNA]</scope>
    <source>
        <strain evidence="7">ATCC 27502 / DSM 5159 / P-2</strain>
    </source>
</reference>
<dbReference type="InterPro" id="IPR001296">
    <property type="entry name" value="Glyco_trans_1"/>
</dbReference>
<dbReference type="eggNOG" id="COG0707">
    <property type="taxonomic scope" value="Bacteria"/>
</dbReference>
<evidence type="ECO:0000259" key="4">
    <source>
        <dbReference type="Pfam" id="PF00534"/>
    </source>
</evidence>
<evidence type="ECO:0000256" key="2">
    <source>
        <dbReference type="ARBA" id="ARBA00022676"/>
    </source>
</evidence>
<evidence type="ECO:0000256" key="3">
    <source>
        <dbReference type="ARBA" id="ARBA00022679"/>
    </source>
</evidence>
<dbReference type="EMBL" id="CP001275">
    <property type="protein sequence ID" value="ACM04791.1"/>
    <property type="molecule type" value="Genomic_DNA"/>
</dbReference>
<dbReference type="Proteomes" id="UP000000447">
    <property type="component" value="Chromosome"/>
</dbReference>
<evidence type="ECO:0000256" key="1">
    <source>
        <dbReference type="ARBA" id="ARBA00006962"/>
    </source>
</evidence>
<dbReference type="KEGG" id="tro:trd_0429"/>
<dbReference type="PANTHER" id="PTHR43025:SF3">
    <property type="entry name" value="MONOGALACTOSYLDIACYLGLYCEROL SYNTHASE 1, CHLOROPLASTIC"/>
    <property type="match status" value="1"/>
</dbReference>
<feature type="domain" description="Glycosyl transferase family 1" evidence="4">
    <location>
        <begin position="270"/>
        <end position="340"/>
    </location>
</feature>
<dbReference type="Pfam" id="PF00534">
    <property type="entry name" value="Glycos_transf_1"/>
    <property type="match status" value="1"/>
</dbReference>
<keyword evidence="2" id="KW-0328">Glycosyltransferase</keyword>
<keyword evidence="3 6" id="KW-0808">Transferase</keyword>
<sequence length="421" mass="45663">MVLSEWLLVGVASTFAAAGGVAQRQQRLRHLQRVTRSLSFPDGAPRVLILSASIGGGHNAAAAVLRHDLERLGSHACILDGFALATPLLSRCFASAYPLQLRYTPWLYELQFRSSHLRTWTRMWRRIYAGLGGVAFRRLIEELHPDVVVSTYPLVTQALGVLRSTGRLLTPVAATVTDYGVHRLWIAPGVDLHLVPSRVSAEQVEDATGEVRVMQPLVREAFRQSRNRAAVRQRYGFAADDFVALVVAGAWGIGHVELIVRDVVECGVRVVVVCGKNQELAEQLRREYAGCSTVQVWGWTDQLPELMTAADCLIQNAGGLTCLEAIACGLPVLMYRPIAGHGVFNAAAMERAGAARWIRSADELRMVLRGAAAGRIQLPVPKIDEDAVPAAEAILTLVAGRGARIGTGRTFAAQLVRSGSS</sequence>
<dbReference type="PANTHER" id="PTHR43025">
    <property type="entry name" value="MONOGALACTOSYLDIACYLGLYCEROL SYNTHASE"/>
    <property type="match status" value="1"/>
</dbReference>
<dbReference type="HOGENOM" id="CLU_028367_4_1_0"/>
<dbReference type="AlphaFoldDB" id="B9KY84"/>
<dbReference type="RefSeq" id="WP_012641834.1">
    <property type="nucleotide sequence ID" value="NC_011959.1"/>
</dbReference>
<dbReference type="Gene3D" id="3.40.50.2000">
    <property type="entry name" value="Glycogen Phosphorylase B"/>
    <property type="match status" value="1"/>
</dbReference>
<dbReference type="GO" id="GO:0009247">
    <property type="term" value="P:glycolipid biosynthetic process"/>
    <property type="evidence" value="ECO:0007669"/>
    <property type="project" value="InterPro"/>
</dbReference>
<dbReference type="InterPro" id="IPR009695">
    <property type="entry name" value="Diacylglyc_glucosyltr_N"/>
</dbReference>
<dbReference type="STRING" id="309801.trd_0429"/>
<dbReference type="InterPro" id="IPR050519">
    <property type="entry name" value="Glycosyltransf_28_UgtP"/>
</dbReference>